<evidence type="ECO:0000256" key="5">
    <source>
        <dbReference type="ARBA" id="ARBA00022692"/>
    </source>
</evidence>
<keyword evidence="8 10" id="KW-0807">Transducer</keyword>
<dbReference type="PROSITE" id="PS51753">
    <property type="entry name" value="HBM"/>
    <property type="match status" value="1"/>
</dbReference>
<keyword evidence="11" id="KW-0175">Coiled coil</keyword>
<dbReference type="InterPro" id="IPR003660">
    <property type="entry name" value="HAMP_dom"/>
</dbReference>
<evidence type="ECO:0000256" key="9">
    <source>
        <dbReference type="ARBA" id="ARBA00029447"/>
    </source>
</evidence>
<dbReference type="GO" id="GO:0005886">
    <property type="term" value="C:plasma membrane"/>
    <property type="evidence" value="ECO:0007669"/>
    <property type="project" value="UniProtKB-SubCell"/>
</dbReference>
<evidence type="ECO:0000259" key="13">
    <source>
        <dbReference type="PROSITE" id="PS50111"/>
    </source>
</evidence>
<keyword evidence="3" id="KW-0488">Methylation</keyword>
<dbReference type="EMBL" id="AP015029">
    <property type="protein sequence ID" value="BAW24134.1"/>
    <property type="molecule type" value="Genomic_DNA"/>
</dbReference>
<evidence type="ECO:0000256" key="3">
    <source>
        <dbReference type="ARBA" id="ARBA00022481"/>
    </source>
</evidence>
<name>A0A1L7NFB3_PSEPU</name>
<keyword evidence="4" id="KW-0145">Chemotaxis</keyword>
<feature type="transmembrane region" description="Helical" evidence="12">
    <location>
        <begin position="20"/>
        <end position="40"/>
    </location>
</feature>
<dbReference type="Gene3D" id="1.10.287.950">
    <property type="entry name" value="Methyl-accepting chemotaxis protein"/>
    <property type="match status" value="1"/>
</dbReference>
<comment type="subcellular location">
    <subcellularLocation>
        <location evidence="1">Cell membrane</location>
        <topology evidence="1">Multi-pass membrane protein</topology>
    </subcellularLocation>
</comment>
<dbReference type="Pfam" id="PF00672">
    <property type="entry name" value="HAMP"/>
    <property type="match status" value="1"/>
</dbReference>
<keyword evidence="2" id="KW-1003">Cell membrane</keyword>
<dbReference type="PROSITE" id="PS50885">
    <property type="entry name" value="HAMP"/>
    <property type="match status" value="1"/>
</dbReference>
<dbReference type="Proteomes" id="UP000218731">
    <property type="component" value="Chromosome 1"/>
</dbReference>
<evidence type="ECO:0000259" key="14">
    <source>
        <dbReference type="PROSITE" id="PS50885"/>
    </source>
</evidence>
<dbReference type="CDD" id="cd11386">
    <property type="entry name" value="MCP_signal"/>
    <property type="match status" value="1"/>
</dbReference>
<evidence type="ECO:0000256" key="2">
    <source>
        <dbReference type="ARBA" id="ARBA00022475"/>
    </source>
</evidence>
<evidence type="ECO:0000259" key="15">
    <source>
        <dbReference type="PROSITE" id="PS51753"/>
    </source>
</evidence>
<dbReference type="Pfam" id="PF16591">
    <property type="entry name" value="HBM"/>
    <property type="match status" value="1"/>
</dbReference>
<keyword evidence="6 12" id="KW-1133">Transmembrane helix</keyword>
<evidence type="ECO:0000256" key="8">
    <source>
        <dbReference type="ARBA" id="ARBA00023224"/>
    </source>
</evidence>
<evidence type="ECO:0000256" key="11">
    <source>
        <dbReference type="SAM" id="Coils"/>
    </source>
</evidence>
<dbReference type="SMART" id="SM01358">
    <property type="entry name" value="HBM"/>
    <property type="match status" value="1"/>
</dbReference>
<dbReference type="SUPFAM" id="SSF58104">
    <property type="entry name" value="Methyl-accepting chemotaxis protein (MCP) signaling domain"/>
    <property type="match status" value="1"/>
</dbReference>
<feature type="transmembrane region" description="Helical" evidence="12">
    <location>
        <begin position="295"/>
        <end position="318"/>
    </location>
</feature>
<dbReference type="PANTHER" id="PTHR32089">
    <property type="entry name" value="METHYL-ACCEPTING CHEMOTAXIS PROTEIN MCPB"/>
    <property type="match status" value="1"/>
</dbReference>
<dbReference type="InterPro" id="IPR004089">
    <property type="entry name" value="MCPsignal_dom"/>
</dbReference>
<dbReference type="SMART" id="SM00283">
    <property type="entry name" value="MA"/>
    <property type="match status" value="1"/>
</dbReference>
<sequence length="649" mass="70702">MLQTIKSYLGNLSVGRKLMLAFGLVTALSLVAITIAFQAAKTLLSGSQQNQAIAEINLLLLKARGAEKDFALSNESPSVERLDQALKALNQTVEALRIEAAIDPHELRNIAVSVQDYRKQFKTFVDDSQGAKNAFEDMQKQAEEARIQFEFVELDMFSSLRESLTGEGTLNSDTLTFSESASSLLRKLLAVRNRESIYVQSGAQQSLKEWEELMQGTEGEVSLLHTRIGKENKDILQAADDALTNYRIAFQNYKHSRIANENTAKKMRELAERVLQLADSALSSHKLAMEKQAAAVLRLLLISGIVIMCLALLAGWAIRQLILPPLRQTLEMAKSIASGDLSQVITTERQDELGQLCQAMGTMSMGLRNLVEMIIRGIDQLHISANQLKEASMGSRDGALTQQREAEQAATATQQMAYSADAVSRHASEASAAAILANHQANDGAEVVRQSADQIARVAIDVEQSMKTIRELHDGSGRIGGVLDVIKAVAEQTNLLALNAAIEAARAGEQGRGFAVVADEVRALARRTQDSTRTIESMIIELQAMSDRAVQQMSGSSQLSQEAATYGEQARMALSRITSAVSSIETFNQQIATAAEEQSSVAGEISNNVQRVRNIADQGAVSTERMTSASAELAQLGEQLQQLVRKFRI</sequence>
<evidence type="ECO:0000256" key="12">
    <source>
        <dbReference type="SAM" id="Phobius"/>
    </source>
</evidence>
<dbReference type="SMART" id="SM00304">
    <property type="entry name" value="HAMP"/>
    <property type="match status" value="1"/>
</dbReference>
<feature type="domain" description="HAMP" evidence="14">
    <location>
        <begin position="320"/>
        <end position="372"/>
    </location>
</feature>
<organism evidence="16 17">
    <name type="scientific">Pseudomonas putida</name>
    <name type="common">Arthrobacter siderocapsulatus</name>
    <dbReference type="NCBI Taxonomy" id="303"/>
    <lineage>
        <taxon>Bacteria</taxon>
        <taxon>Pseudomonadati</taxon>
        <taxon>Pseudomonadota</taxon>
        <taxon>Gammaproteobacteria</taxon>
        <taxon>Pseudomonadales</taxon>
        <taxon>Pseudomonadaceae</taxon>
        <taxon>Pseudomonas</taxon>
    </lineage>
</organism>
<evidence type="ECO:0000256" key="10">
    <source>
        <dbReference type="PROSITE-ProRule" id="PRU00284"/>
    </source>
</evidence>
<gene>
    <name evidence="16" type="ORF">KF715C_ch35610</name>
</gene>
<protein>
    <submittedName>
        <fullName evidence="16">Laminin subunit alphmethyl-accepting chemotaxis sensory transducer</fullName>
    </submittedName>
</protein>
<dbReference type="PANTHER" id="PTHR32089:SF120">
    <property type="entry name" value="METHYL-ACCEPTING CHEMOTAXIS PROTEIN TLPQ"/>
    <property type="match status" value="1"/>
</dbReference>
<evidence type="ECO:0000313" key="17">
    <source>
        <dbReference type="Proteomes" id="UP000218731"/>
    </source>
</evidence>
<feature type="domain" description="HBM" evidence="15">
    <location>
        <begin position="45"/>
        <end position="293"/>
    </location>
</feature>
<proteinExistence type="inferred from homology"/>
<dbReference type="CDD" id="cd06225">
    <property type="entry name" value="HAMP"/>
    <property type="match status" value="1"/>
</dbReference>
<reference evidence="16 17" key="1">
    <citation type="submission" date="2015-11" db="EMBL/GenBank/DDBJ databases">
        <title>Complete genome sequencing of a biphenyl-degrading bacterium, Pseudomonas putida KF715 (=NBRC110667).</title>
        <authorList>
            <person name="Suenaga H."/>
            <person name="Fujihara N."/>
            <person name="Watanabe T."/>
            <person name="Hirose J."/>
            <person name="Kimura N."/>
            <person name="Yamazoe A."/>
            <person name="Hosoyama A."/>
            <person name="Shimodaira J."/>
            <person name="Furukawa K."/>
        </authorList>
    </citation>
    <scope>NUCLEOTIDE SEQUENCE [LARGE SCALE GENOMIC DNA]</scope>
    <source>
        <strain evidence="16 17">KF715</strain>
    </source>
</reference>
<evidence type="ECO:0000313" key="16">
    <source>
        <dbReference type="EMBL" id="BAW24134.1"/>
    </source>
</evidence>
<comment type="similarity">
    <text evidence="9">Belongs to the methyl-accepting chemotaxis (MCP) protein family.</text>
</comment>
<dbReference type="AlphaFoldDB" id="A0A1L7NFB3"/>
<dbReference type="Gene3D" id="6.10.340.10">
    <property type="match status" value="1"/>
</dbReference>
<dbReference type="FunFam" id="1.10.287.950:FF:000001">
    <property type="entry name" value="Methyl-accepting chemotaxis sensory transducer"/>
    <property type="match status" value="1"/>
</dbReference>
<feature type="domain" description="Methyl-accepting transducer" evidence="13">
    <location>
        <begin position="377"/>
        <end position="613"/>
    </location>
</feature>
<keyword evidence="5 12" id="KW-0812">Transmembrane</keyword>
<evidence type="ECO:0000256" key="4">
    <source>
        <dbReference type="ARBA" id="ARBA00022500"/>
    </source>
</evidence>
<dbReference type="InterPro" id="IPR032255">
    <property type="entry name" value="HBM"/>
</dbReference>
<accession>A0A1L7NFB3</accession>
<evidence type="ECO:0000256" key="6">
    <source>
        <dbReference type="ARBA" id="ARBA00022989"/>
    </source>
</evidence>
<dbReference type="GO" id="GO:0007165">
    <property type="term" value="P:signal transduction"/>
    <property type="evidence" value="ECO:0007669"/>
    <property type="project" value="UniProtKB-KW"/>
</dbReference>
<feature type="coiled-coil region" evidence="11">
    <location>
        <begin position="128"/>
        <end position="155"/>
    </location>
</feature>
<dbReference type="Pfam" id="PF00015">
    <property type="entry name" value="MCPsignal"/>
    <property type="match status" value="1"/>
</dbReference>
<dbReference type="GO" id="GO:0006935">
    <property type="term" value="P:chemotaxis"/>
    <property type="evidence" value="ECO:0007669"/>
    <property type="project" value="UniProtKB-KW"/>
</dbReference>
<dbReference type="PROSITE" id="PS50111">
    <property type="entry name" value="CHEMOTAXIS_TRANSDUC_2"/>
    <property type="match status" value="1"/>
</dbReference>
<keyword evidence="7 12" id="KW-0472">Membrane</keyword>
<evidence type="ECO:0000256" key="7">
    <source>
        <dbReference type="ARBA" id="ARBA00023136"/>
    </source>
</evidence>
<evidence type="ECO:0000256" key="1">
    <source>
        <dbReference type="ARBA" id="ARBA00004651"/>
    </source>
</evidence>